<accession>A0A9P7BZH8</accession>
<dbReference type="Proteomes" id="UP000740926">
    <property type="component" value="Unassembled WGS sequence"/>
</dbReference>
<evidence type="ECO:0000256" key="1">
    <source>
        <dbReference type="SAM" id="MobiDB-lite"/>
    </source>
</evidence>
<gene>
    <name evidence="2" type="ORF">G6F50_018334</name>
</gene>
<feature type="compositionally biased region" description="Low complexity" evidence="1">
    <location>
        <begin position="78"/>
        <end position="93"/>
    </location>
</feature>
<dbReference type="AlphaFoldDB" id="A0A9P7BZH8"/>
<feature type="region of interest" description="Disordered" evidence="1">
    <location>
        <begin position="67"/>
        <end position="93"/>
    </location>
</feature>
<sequence>MAAETLPAFFQFGGKIEDLKDGNTYLEARARIVAGIYKTDRARASLAANMMGLDAQQFNLYKDGPEGIARRRREQSGPAAEQAAAAQPWASMC</sequence>
<evidence type="ECO:0000313" key="3">
    <source>
        <dbReference type="Proteomes" id="UP000740926"/>
    </source>
</evidence>
<keyword evidence="3" id="KW-1185">Reference proteome</keyword>
<proteinExistence type="predicted"/>
<organism evidence="2 3">
    <name type="scientific">Rhizopus delemar</name>
    <dbReference type="NCBI Taxonomy" id="936053"/>
    <lineage>
        <taxon>Eukaryota</taxon>
        <taxon>Fungi</taxon>
        <taxon>Fungi incertae sedis</taxon>
        <taxon>Mucoromycota</taxon>
        <taxon>Mucoromycotina</taxon>
        <taxon>Mucoromycetes</taxon>
        <taxon>Mucorales</taxon>
        <taxon>Mucorineae</taxon>
        <taxon>Rhizopodaceae</taxon>
        <taxon>Rhizopus</taxon>
    </lineage>
</organism>
<reference evidence="2 3" key="1">
    <citation type="journal article" date="2020" name="Microb. Genom.">
        <title>Genetic diversity of clinical and environmental Mucorales isolates obtained from an investigation of mucormycosis cases among solid organ transplant recipients.</title>
        <authorList>
            <person name="Nguyen M.H."/>
            <person name="Kaul D."/>
            <person name="Muto C."/>
            <person name="Cheng S.J."/>
            <person name="Richter R.A."/>
            <person name="Bruno V.M."/>
            <person name="Liu G."/>
            <person name="Beyhan S."/>
            <person name="Sundermann A.J."/>
            <person name="Mounaud S."/>
            <person name="Pasculle A.W."/>
            <person name="Nierman W.C."/>
            <person name="Driscoll E."/>
            <person name="Cumbie R."/>
            <person name="Clancy C.J."/>
            <person name="Dupont C.L."/>
        </authorList>
    </citation>
    <scope>NUCLEOTIDE SEQUENCE [LARGE SCALE GENOMIC DNA]</scope>
    <source>
        <strain evidence="2 3">GL24</strain>
    </source>
</reference>
<name>A0A9P7BZH8_9FUNG</name>
<dbReference type="EMBL" id="JAANIU010017223">
    <property type="protein sequence ID" value="KAG1527167.1"/>
    <property type="molecule type" value="Genomic_DNA"/>
</dbReference>
<evidence type="ECO:0000313" key="2">
    <source>
        <dbReference type="EMBL" id="KAG1527167.1"/>
    </source>
</evidence>
<protein>
    <submittedName>
        <fullName evidence="2">Uncharacterized protein</fullName>
    </submittedName>
</protein>
<comment type="caution">
    <text evidence="2">The sequence shown here is derived from an EMBL/GenBank/DDBJ whole genome shotgun (WGS) entry which is preliminary data.</text>
</comment>